<evidence type="ECO:0000313" key="1">
    <source>
        <dbReference type="EMBL" id="MDA4846075.1"/>
    </source>
</evidence>
<gene>
    <name evidence="1" type="ORF">OOZ53_11990</name>
</gene>
<dbReference type="RefSeq" id="WP_271089793.1">
    <property type="nucleotide sequence ID" value="NZ_JAPJZH010000006.1"/>
</dbReference>
<sequence>MFNTYAERRMNAINTDIRSLVDRQDTLSDRQWNRLQRLDRAHHFWKRIADS</sequence>
<accession>A0ABT4VPJ3</accession>
<organism evidence="1 2">
    <name type="scientific">Hoeflea poritis</name>
    <dbReference type="NCBI Taxonomy" id="2993659"/>
    <lineage>
        <taxon>Bacteria</taxon>
        <taxon>Pseudomonadati</taxon>
        <taxon>Pseudomonadota</taxon>
        <taxon>Alphaproteobacteria</taxon>
        <taxon>Hyphomicrobiales</taxon>
        <taxon>Rhizobiaceae</taxon>
        <taxon>Hoeflea</taxon>
    </lineage>
</organism>
<dbReference type="Proteomes" id="UP001148313">
    <property type="component" value="Unassembled WGS sequence"/>
</dbReference>
<evidence type="ECO:0000313" key="2">
    <source>
        <dbReference type="Proteomes" id="UP001148313"/>
    </source>
</evidence>
<protein>
    <submittedName>
        <fullName evidence="1">Uncharacterized protein</fullName>
    </submittedName>
</protein>
<dbReference type="EMBL" id="JAPJZH010000006">
    <property type="protein sequence ID" value="MDA4846075.1"/>
    <property type="molecule type" value="Genomic_DNA"/>
</dbReference>
<proteinExistence type="predicted"/>
<comment type="caution">
    <text evidence="1">The sequence shown here is derived from an EMBL/GenBank/DDBJ whole genome shotgun (WGS) entry which is preliminary data.</text>
</comment>
<keyword evidence="2" id="KW-1185">Reference proteome</keyword>
<reference evidence="1" key="1">
    <citation type="submission" date="2022-11" db="EMBL/GenBank/DDBJ databases">
        <title>Hoeflea poritis sp. nov., isolated from scleractinian coral Porites lutea.</title>
        <authorList>
            <person name="Zhang G."/>
            <person name="Wei Q."/>
            <person name="Cai L."/>
        </authorList>
    </citation>
    <scope>NUCLEOTIDE SEQUENCE</scope>
    <source>
        <strain evidence="1">E7-10</strain>
    </source>
</reference>
<name>A0ABT4VPJ3_9HYPH</name>